<dbReference type="eggNOG" id="COG0456">
    <property type="taxonomic scope" value="Bacteria"/>
</dbReference>
<feature type="domain" description="N-acetyltransferase" evidence="1">
    <location>
        <begin position="23"/>
        <end position="160"/>
    </location>
</feature>
<dbReference type="Proteomes" id="UP000009872">
    <property type="component" value="Unassembled WGS sequence"/>
</dbReference>
<protein>
    <recommendedName>
        <fullName evidence="1">N-acetyltransferase domain-containing protein</fullName>
    </recommendedName>
</protein>
<comment type="caution">
    <text evidence="2">The sequence shown here is derived from an EMBL/GenBank/DDBJ whole genome shotgun (WGS) entry which is preliminary data.</text>
</comment>
<gene>
    <name evidence="2" type="ORF">HMPREF9447_01242</name>
</gene>
<dbReference type="GO" id="GO:0016747">
    <property type="term" value="F:acyltransferase activity, transferring groups other than amino-acyl groups"/>
    <property type="evidence" value="ECO:0007669"/>
    <property type="project" value="InterPro"/>
</dbReference>
<dbReference type="EMBL" id="ADLF01000005">
    <property type="protein sequence ID" value="EKU91528.1"/>
    <property type="molecule type" value="Genomic_DNA"/>
</dbReference>
<dbReference type="Gene3D" id="3.40.630.30">
    <property type="match status" value="1"/>
</dbReference>
<dbReference type="HOGENOM" id="CLU_108859_0_0_10"/>
<evidence type="ECO:0000313" key="3">
    <source>
        <dbReference type="Proteomes" id="UP000009872"/>
    </source>
</evidence>
<dbReference type="InterPro" id="IPR000182">
    <property type="entry name" value="GNAT_dom"/>
</dbReference>
<dbReference type="InterPro" id="IPR016181">
    <property type="entry name" value="Acyl_CoA_acyltransferase"/>
</dbReference>
<dbReference type="CDD" id="cd04301">
    <property type="entry name" value="NAT_SF"/>
    <property type="match status" value="1"/>
</dbReference>
<accession>K9E4A9</accession>
<evidence type="ECO:0000313" key="2">
    <source>
        <dbReference type="EMBL" id="EKU91528.1"/>
    </source>
</evidence>
<dbReference type="STRING" id="742727.HMPREF9447_01242"/>
<dbReference type="Pfam" id="PF00583">
    <property type="entry name" value="Acetyltransf_1"/>
    <property type="match status" value="1"/>
</dbReference>
<evidence type="ECO:0000259" key="1">
    <source>
        <dbReference type="PROSITE" id="PS51186"/>
    </source>
</evidence>
<reference evidence="2 3" key="1">
    <citation type="submission" date="2012-09" db="EMBL/GenBank/DDBJ databases">
        <title>The Genome Sequence of Bacteroides oleiciplenus YIT 12058.</title>
        <authorList>
            <consortium name="The Broad Institute Genome Sequencing Platform"/>
            <person name="Earl A."/>
            <person name="Ward D."/>
            <person name="Feldgarden M."/>
            <person name="Gevers D."/>
            <person name="Morotomi M."/>
            <person name="Walker B."/>
            <person name="Young S.K."/>
            <person name="Zeng Q."/>
            <person name="Gargeya S."/>
            <person name="Fitzgerald M."/>
            <person name="Haas B."/>
            <person name="Abouelleil A."/>
            <person name="Alvarado L."/>
            <person name="Arachchi H.M."/>
            <person name="Berlin A.M."/>
            <person name="Chapman S.B."/>
            <person name="Goldberg J."/>
            <person name="Griggs A."/>
            <person name="Gujja S."/>
            <person name="Hansen M."/>
            <person name="Howarth C."/>
            <person name="Imamovic A."/>
            <person name="Larimer J."/>
            <person name="McCowen C."/>
            <person name="Montmayeur A."/>
            <person name="Murphy C."/>
            <person name="Neiman D."/>
            <person name="Pearson M."/>
            <person name="Priest M."/>
            <person name="Roberts A."/>
            <person name="Saif S."/>
            <person name="Shea T."/>
            <person name="Sisk P."/>
            <person name="Sykes S."/>
            <person name="Wortman J."/>
            <person name="Nusbaum C."/>
            <person name="Birren B."/>
        </authorList>
    </citation>
    <scope>NUCLEOTIDE SEQUENCE [LARGE SCALE GENOMIC DNA]</scope>
    <source>
        <strain evidence="2 3">YIT 12058</strain>
    </source>
</reference>
<dbReference type="AlphaFoldDB" id="K9E4A9"/>
<dbReference type="FunFam" id="3.40.630.30:FF:000165">
    <property type="entry name" value="IAA acetyltransferase"/>
    <property type="match status" value="1"/>
</dbReference>
<organism evidence="2 3">
    <name type="scientific">Bacteroides oleiciplenus YIT 12058</name>
    <dbReference type="NCBI Taxonomy" id="742727"/>
    <lineage>
        <taxon>Bacteria</taxon>
        <taxon>Pseudomonadati</taxon>
        <taxon>Bacteroidota</taxon>
        <taxon>Bacteroidia</taxon>
        <taxon>Bacteroidales</taxon>
        <taxon>Bacteroidaceae</taxon>
        <taxon>Bacteroides</taxon>
    </lineage>
</organism>
<sequence>MPVPFQLPIFGEFENNSVNTIMINIVPILKNKKEFLELLLLADEQESMIDLYLERGEMFALYDGDLKAACVITDEGNGTYEIKNIATYPHYQRKGYGTYLIKFLLEHYKDRYQTMLVGTGDSTYTIPFYEQCGFTYSHRIPDFFIKNYDHPMYEDGKQLRDMVYLKISKNG</sequence>
<dbReference type="SUPFAM" id="SSF55729">
    <property type="entry name" value="Acyl-CoA N-acyltransferases (Nat)"/>
    <property type="match status" value="1"/>
</dbReference>
<proteinExistence type="predicted"/>
<dbReference type="PATRIC" id="fig|742727.4.peg.1254"/>
<dbReference type="PROSITE" id="PS51186">
    <property type="entry name" value="GNAT"/>
    <property type="match status" value="1"/>
</dbReference>
<keyword evidence="3" id="KW-1185">Reference proteome</keyword>
<name>K9E4A9_9BACE</name>